<proteinExistence type="predicted"/>
<evidence type="ECO:0000313" key="2">
    <source>
        <dbReference type="Proteomes" id="UP000053424"/>
    </source>
</evidence>
<gene>
    <name evidence="1" type="ORF">M413DRAFT_76390</name>
</gene>
<keyword evidence="2" id="KW-1185">Reference proteome</keyword>
<sequence>TSEVLGILPIAEDIRSSSGMAAYIPALHRNEVAPRYRFLAELQGTRKPVLPIHTAAEKSLFKDLLENSPAYSSESGDPQWKLAVRIWNAEADVREDVFYKVHEQLKTYLSEWRVLLHVKEAVSISSKVSKFLSKALHDPRRIANAPSVPDRQLKPQTLPSQGLLPISLRSENSTPAPPLAALQGLEISSYASANTNSALVPMSESTAGPGIQAVLTPPLQTSQTLSTASPTTDRAALDLLARQRVVTHIQKSKPAKKDRKRRTCPKCALVACPGSQRASNCRNKCRDCGEASCRGRNSKRLHKTCREGWDP</sequence>
<organism evidence="1 2">
    <name type="scientific">Hebeloma cylindrosporum</name>
    <dbReference type="NCBI Taxonomy" id="76867"/>
    <lineage>
        <taxon>Eukaryota</taxon>
        <taxon>Fungi</taxon>
        <taxon>Dikarya</taxon>
        <taxon>Basidiomycota</taxon>
        <taxon>Agaricomycotina</taxon>
        <taxon>Agaricomycetes</taxon>
        <taxon>Agaricomycetidae</taxon>
        <taxon>Agaricales</taxon>
        <taxon>Agaricineae</taxon>
        <taxon>Hymenogastraceae</taxon>
        <taxon>Hebeloma</taxon>
    </lineage>
</organism>
<reference evidence="1 2" key="1">
    <citation type="submission" date="2014-04" db="EMBL/GenBank/DDBJ databases">
        <authorList>
            <consortium name="DOE Joint Genome Institute"/>
            <person name="Kuo A."/>
            <person name="Gay G."/>
            <person name="Dore J."/>
            <person name="Kohler A."/>
            <person name="Nagy L.G."/>
            <person name="Floudas D."/>
            <person name="Copeland A."/>
            <person name="Barry K.W."/>
            <person name="Cichocki N."/>
            <person name="Veneault-Fourrey C."/>
            <person name="LaButti K."/>
            <person name="Lindquist E.A."/>
            <person name="Lipzen A."/>
            <person name="Lundell T."/>
            <person name="Morin E."/>
            <person name="Murat C."/>
            <person name="Sun H."/>
            <person name="Tunlid A."/>
            <person name="Henrissat B."/>
            <person name="Grigoriev I.V."/>
            <person name="Hibbett D.S."/>
            <person name="Martin F."/>
            <person name="Nordberg H.P."/>
            <person name="Cantor M.N."/>
            <person name="Hua S.X."/>
        </authorList>
    </citation>
    <scope>NUCLEOTIDE SEQUENCE [LARGE SCALE GENOMIC DNA]</scope>
    <source>
        <strain evidence="2">h7</strain>
    </source>
</reference>
<protein>
    <submittedName>
        <fullName evidence="1">Uncharacterized protein</fullName>
    </submittedName>
</protein>
<name>A0A0C2XJQ1_HEBCY</name>
<feature type="non-terminal residue" evidence="1">
    <location>
        <position position="311"/>
    </location>
</feature>
<dbReference type="HOGENOM" id="CLU_068076_0_0_1"/>
<dbReference type="STRING" id="686832.A0A0C2XJQ1"/>
<reference evidence="2" key="2">
    <citation type="submission" date="2015-01" db="EMBL/GenBank/DDBJ databases">
        <title>Evolutionary Origins and Diversification of the Mycorrhizal Mutualists.</title>
        <authorList>
            <consortium name="DOE Joint Genome Institute"/>
            <consortium name="Mycorrhizal Genomics Consortium"/>
            <person name="Kohler A."/>
            <person name="Kuo A."/>
            <person name="Nagy L.G."/>
            <person name="Floudas D."/>
            <person name="Copeland A."/>
            <person name="Barry K.W."/>
            <person name="Cichocki N."/>
            <person name="Veneault-Fourrey C."/>
            <person name="LaButti K."/>
            <person name="Lindquist E.A."/>
            <person name="Lipzen A."/>
            <person name="Lundell T."/>
            <person name="Morin E."/>
            <person name="Murat C."/>
            <person name="Riley R."/>
            <person name="Ohm R."/>
            <person name="Sun H."/>
            <person name="Tunlid A."/>
            <person name="Henrissat B."/>
            <person name="Grigoriev I.V."/>
            <person name="Hibbett D.S."/>
            <person name="Martin F."/>
        </authorList>
    </citation>
    <scope>NUCLEOTIDE SEQUENCE [LARGE SCALE GENOMIC DNA]</scope>
    <source>
        <strain evidence="2">h7</strain>
    </source>
</reference>
<dbReference type="EMBL" id="KN831793">
    <property type="protein sequence ID" value="KIM38008.1"/>
    <property type="molecule type" value="Genomic_DNA"/>
</dbReference>
<accession>A0A0C2XJQ1</accession>
<evidence type="ECO:0000313" key="1">
    <source>
        <dbReference type="EMBL" id="KIM38008.1"/>
    </source>
</evidence>
<dbReference type="OrthoDB" id="1920326at2759"/>
<dbReference type="Proteomes" id="UP000053424">
    <property type="component" value="Unassembled WGS sequence"/>
</dbReference>
<dbReference type="AlphaFoldDB" id="A0A0C2XJQ1"/>